<dbReference type="PRINTS" id="PR00986">
    <property type="entry name" value="TRNASYNTHVAL"/>
</dbReference>
<evidence type="ECO:0000313" key="15">
    <source>
        <dbReference type="EMBL" id="OHA14725.1"/>
    </source>
</evidence>
<dbReference type="InterPro" id="IPR009080">
    <property type="entry name" value="tRNAsynth_Ia_anticodon-bd"/>
</dbReference>
<evidence type="ECO:0000256" key="12">
    <source>
        <dbReference type="RuleBase" id="RU363035"/>
    </source>
</evidence>
<dbReference type="Gene3D" id="1.10.730.10">
    <property type="entry name" value="Isoleucyl-tRNA Synthetase, Domain 1"/>
    <property type="match status" value="1"/>
</dbReference>
<sequence>MSNNAEKIDLEPQYDPKKVEDRIYKLWENSGFFNPDNLDSGKLKVEGGKKKKTTLNTPHSTFTIVVPPPNITGSLHMGHALNATIQDILIRKKRMEGYKTLWLPGTDHAGIATQNVVEKDLKKQGISRHDLGREKFIEKIMEWKEKYGNIILDQFKKLGASMDWSRTRFTMDAEYQKAVEEAFIHYYKKGWIYQGERTVNWCSRCQTSLSDLELEYKEEKGKFYYIKYGPLTIGTVRPETKLGDTALAVNPKDQRYKKYVGKDILIQSVDNSIPRDKPANPKEIHIRVIADDAADPNFGTGIIKVTPAHDHADFEIWQRHQEVPILKVIGEKGRMTDKAGIRYEGMKILEAREQIVKDLTELGLIERIEDYAHNISLCYRCETVVEPLLSKQWFLKMKELAELAKKAVESGKVKFHPERWKNIFLDWIENIRDWNISRQIWWGHRVPIEGETDVLDTWFSSALWPLATLGWPQSCDMKHETCDPKNGTDLKEFYQTQVLSTARDIINLWVSRMIFSGLEFMASPPFSDVLVHATILTKDGKRMSKSLGTGIDPMTLIEKYGADATRFGLIWQSMGGQDIHWAEEHVVAGRKFCNKIWNITRFILLKTEGNLDTNFIFPFKNEHGANAQLHYQLIALVQGVNEDIEKFDFGQALHSIHEFVWQEFADKFIEYSKTNEDRETKQILANTLLTTLKLLHPFMPFITEEIWSKLPIEDKKMLIIESWPEQESSKTNYIG</sequence>
<comment type="subunit">
    <text evidence="2">Monomer.</text>
</comment>
<dbReference type="GO" id="GO:0005829">
    <property type="term" value="C:cytosol"/>
    <property type="evidence" value="ECO:0007669"/>
    <property type="project" value="TreeGrafter"/>
</dbReference>
<evidence type="ECO:0000256" key="5">
    <source>
        <dbReference type="ARBA" id="ARBA00022598"/>
    </source>
</evidence>
<comment type="subcellular location">
    <subcellularLocation>
        <location evidence="1">Cytoplasm</location>
    </subcellularLocation>
</comment>
<evidence type="ECO:0000256" key="4">
    <source>
        <dbReference type="ARBA" id="ARBA00022490"/>
    </source>
</evidence>
<dbReference type="CDD" id="cd07962">
    <property type="entry name" value="Anticodon_Ia_Val"/>
    <property type="match status" value="1"/>
</dbReference>
<protein>
    <recommendedName>
        <fullName evidence="3">valine--tRNA ligase</fullName>
        <ecNumber evidence="3">6.1.1.9</ecNumber>
    </recommendedName>
    <alternativeName>
        <fullName evidence="10">Valyl-tRNA synthetase</fullName>
    </alternativeName>
</protein>
<gene>
    <name evidence="15" type="ORF">A3G49_03240</name>
</gene>
<name>A0A1G2LSV5_9BACT</name>
<dbReference type="Pfam" id="PF08264">
    <property type="entry name" value="Anticodon_1"/>
    <property type="match status" value="1"/>
</dbReference>
<keyword evidence="9 12" id="KW-0030">Aminoacyl-tRNA synthetase</keyword>
<dbReference type="SUPFAM" id="SSF47323">
    <property type="entry name" value="Anticodon-binding domain of a subclass of class I aminoacyl-tRNA synthetases"/>
    <property type="match status" value="1"/>
</dbReference>
<dbReference type="GO" id="GO:0006438">
    <property type="term" value="P:valyl-tRNA aminoacylation"/>
    <property type="evidence" value="ECO:0007669"/>
    <property type="project" value="InterPro"/>
</dbReference>
<evidence type="ECO:0000256" key="3">
    <source>
        <dbReference type="ARBA" id="ARBA00013169"/>
    </source>
</evidence>
<dbReference type="SUPFAM" id="SSF50677">
    <property type="entry name" value="ValRS/IleRS/LeuRS editing domain"/>
    <property type="match status" value="1"/>
</dbReference>
<evidence type="ECO:0000256" key="11">
    <source>
        <dbReference type="ARBA" id="ARBA00047552"/>
    </source>
</evidence>
<feature type="domain" description="Aminoacyl-tRNA synthetase class Ia" evidence="13">
    <location>
        <begin position="52"/>
        <end position="448"/>
    </location>
</feature>
<dbReference type="AlphaFoldDB" id="A0A1G2LSV5"/>
<dbReference type="PROSITE" id="PS00178">
    <property type="entry name" value="AA_TRNA_LIGASE_I"/>
    <property type="match status" value="1"/>
</dbReference>
<evidence type="ECO:0000256" key="10">
    <source>
        <dbReference type="ARBA" id="ARBA00029936"/>
    </source>
</evidence>
<dbReference type="GO" id="GO:0002161">
    <property type="term" value="F:aminoacyl-tRNA deacylase activity"/>
    <property type="evidence" value="ECO:0007669"/>
    <property type="project" value="InterPro"/>
</dbReference>
<proteinExistence type="inferred from homology"/>
<evidence type="ECO:0000256" key="1">
    <source>
        <dbReference type="ARBA" id="ARBA00004496"/>
    </source>
</evidence>
<dbReference type="PANTHER" id="PTHR11946:SF93">
    <property type="entry name" value="VALINE--TRNA LIGASE, CHLOROPLASTIC_MITOCHONDRIAL 2"/>
    <property type="match status" value="1"/>
</dbReference>
<evidence type="ECO:0000256" key="2">
    <source>
        <dbReference type="ARBA" id="ARBA00011245"/>
    </source>
</evidence>
<comment type="caution">
    <text evidence="15">The sequence shown here is derived from an EMBL/GenBank/DDBJ whole genome shotgun (WGS) entry which is preliminary data.</text>
</comment>
<dbReference type="InterPro" id="IPR014729">
    <property type="entry name" value="Rossmann-like_a/b/a_fold"/>
</dbReference>
<dbReference type="GO" id="GO:0005524">
    <property type="term" value="F:ATP binding"/>
    <property type="evidence" value="ECO:0007669"/>
    <property type="project" value="UniProtKB-KW"/>
</dbReference>
<dbReference type="InterPro" id="IPR013155">
    <property type="entry name" value="M/V/L/I-tRNA-synth_anticd-bd"/>
</dbReference>
<keyword evidence="7 12" id="KW-0067">ATP-binding</keyword>
<dbReference type="PANTHER" id="PTHR11946">
    <property type="entry name" value="VALYL-TRNA SYNTHETASES"/>
    <property type="match status" value="1"/>
</dbReference>
<feature type="domain" description="Aminoacyl-tRNA synthetase class Ia" evidence="13">
    <location>
        <begin position="451"/>
        <end position="581"/>
    </location>
</feature>
<evidence type="ECO:0000256" key="6">
    <source>
        <dbReference type="ARBA" id="ARBA00022741"/>
    </source>
</evidence>
<dbReference type="CDD" id="cd00817">
    <property type="entry name" value="ValRS_core"/>
    <property type="match status" value="1"/>
</dbReference>
<dbReference type="EC" id="6.1.1.9" evidence="3"/>
<comment type="similarity">
    <text evidence="12">Belongs to the class-I aminoacyl-tRNA synthetase family.</text>
</comment>
<organism evidence="15 16">
    <name type="scientific">Candidatus Sungbacteria bacterium RIFCSPLOWO2_12_FULL_41_11</name>
    <dbReference type="NCBI Taxonomy" id="1802286"/>
    <lineage>
        <taxon>Bacteria</taxon>
        <taxon>Candidatus Sungiibacteriota</taxon>
    </lineage>
</organism>
<evidence type="ECO:0000259" key="13">
    <source>
        <dbReference type="Pfam" id="PF00133"/>
    </source>
</evidence>
<keyword evidence="5 12" id="KW-0436">Ligase</keyword>
<evidence type="ECO:0000259" key="14">
    <source>
        <dbReference type="Pfam" id="PF08264"/>
    </source>
</evidence>
<keyword evidence="6 12" id="KW-0547">Nucleotide-binding</keyword>
<dbReference type="SUPFAM" id="SSF52374">
    <property type="entry name" value="Nucleotidylyl transferase"/>
    <property type="match status" value="1"/>
</dbReference>
<evidence type="ECO:0000313" key="16">
    <source>
        <dbReference type="Proteomes" id="UP000177171"/>
    </source>
</evidence>
<dbReference type="Gene3D" id="3.90.740.10">
    <property type="entry name" value="Valyl/Leucyl/Isoleucyl-tRNA synthetase, editing domain"/>
    <property type="match status" value="1"/>
</dbReference>
<dbReference type="InterPro" id="IPR033705">
    <property type="entry name" value="Anticodon_Ia_Val"/>
</dbReference>
<feature type="domain" description="Methionyl/Valyl/Leucyl/Isoleucyl-tRNA synthetase anticodon-binding" evidence="14">
    <location>
        <begin position="632"/>
        <end position="728"/>
    </location>
</feature>
<keyword evidence="4" id="KW-0963">Cytoplasm</keyword>
<dbReference type="InterPro" id="IPR001412">
    <property type="entry name" value="aa-tRNA-synth_I_CS"/>
</dbReference>
<dbReference type="FunFam" id="1.10.730.10:FF:000002">
    <property type="entry name" value="Leucine--tRNA ligase"/>
    <property type="match status" value="1"/>
</dbReference>
<dbReference type="GO" id="GO:0004832">
    <property type="term" value="F:valine-tRNA ligase activity"/>
    <property type="evidence" value="ECO:0007669"/>
    <property type="project" value="UniProtKB-EC"/>
</dbReference>
<evidence type="ECO:0000256" key="7">
    <source>
        <dbReference type="ARBA" id="ARBA00022840"/>
    </source>
</evidence>
<dbReference type="Gene3D" id="3.40.50.620">
    <property type="entry name" value="HUPs"/>
    <property type="match status" value="3"/>
</dbReference>
<comment type="catalytic activity">
    <reaction evidence="11">
        <text>tRNA(Val) + L-valine + ATP = L-valyl-tRNA(Val) + AMP + diphosphate</text>
        <dbReference type="Rhea" id="RHEA:10704"/>
        <dbReference type="Rhea" id="RHEA-COMP:9672"/>
        <dbReference type="Rhea" id="RHEA-COMP:9708"/>
        <dbReference type="ChEBI" id="CHEBI:30616"/>
        <dbReference type="ChEBI" id="CHEBI:33019"/>
        <dbReference type="ChEBI" id="CHEBI:57762"/>
        <dbReference type="ChEBI" id="CHEBI:78442"/>
        <dbReference type="ChEBI" id="CHEBI:78537"/>
        <dbReference type="ChEBI" id="CHEBI:456215"/>
        <dbReference type="EC" id="6.1.1.9"/>
    </reaction>
</comment>
<dbReference type="InterPro" id="IPR002300">
    <property type="entry name" value="aa-tRNA-synth_Ia"/>
</dbReference>
<dbReference type="Pfam" id="PF00133">
    <property type="entry name" value="tRNA-synt_1"/>
    <property type="match status" value="2"/>
</dbReference>
<evidence type="ECO:0000256" key="8">
    <source>
        <dbReference type="ARBA" id="ARBA00022917"/>
    </source>
</evidence>
<dbReference type="InterPro" id="IPR009008">
    <property type="entry name" value="Val/Leu/Ile-tRNA-synth_edit"/>
</dbReference>
<dbReference type="FunFam" id="3.40.50.620:FF:000032">
    <property type="entry name" value="Valine--tRNA ligase"/>
    <property type="match status" value="1"/>
</dbReference>
<reference evidence="15 16" key="1">
    <citation type="journal article" date="2016" name="Nat. Commun.">
        <title>Thousands of microbial genomes shed light on interconnected biogeochemical processes in an aquifer system.</title>
        <authorList>
            <person name="Anantharaman K."/>
            <person name="Brown C.T."/>
            <person name="Hug L.A."/>
            <person name="Sharon I."/>
            <person name="Castelle C.J."/>
            <person name="Probst A.J."/>
            <person name="Thomas B.C."/>
            <person name="Singh A."/>
            <person name="Wilkins M.J."/>
            <person name="Karaoz U."/>
            <person name="Brodie E.L."/>
            <person name="Williams K.H."/>
            <person name="Hubbard S.S."/>
            <person name="Banfield J.F."/>
        </authorList>
    </citation>
    <scope>NUCLEOTIDE SEQUENCE [LARGE SCALE GENOMIC DNA]</scope>
</reference>
<accession>A0A1G2LSV5</accession>
<dbReference type="Proteomes" id="UP000177171">
    <property type="component" value="Unassembled WGS sequence"/>
</dbReference>
<dbReference type="EMBL" id="MHQY01000003">
    <property type="protein sequence ID" value="OHA14725.1"/>
    <property type="molecule type" value="Genomic_DNA"/>
</dbReference>
<keyword evidence="8 12" id="KW-0648">Protein biosynthesis</keyword>
<dbReference type="InterPro" id="IPR002303">
    <property type="entry name" value="Valyl-tRNA_ligase"/>
</dbReference>
<evidence type="ECO:0000256" key="9">
    <source>
        <dbReference type="ARBA" id="ARBA00023146"/>
    </source>
</evidence>